<dbReference type="Pfam" id="PF10986">
    <property type="entry name" value="ZrgA"/>
    <property type="match status" value="1"/>
</dbReference>
<feature type="chain" id="PRO_5016146850" evidence="1">
    <location>
        <begin position="31"/>
        <end position="183"/>
    </location>
</feature>
<dbReference type="Proteomes" id="UP000249633">
    <property type="component" value="Unassembled WGS sequence"/>
</dbReference>
<reference evidence="2 3" key="1">
    <citation type="submission" date="2017-08" db="EMBL/GenBank/DDBJ databases">
        <title>Infants hospitalized years apart are colonized by the same room-sourced microbial strains.</title>
        <authorList>
            <person name="Brooks B."/>
            <person name="Olm M.R."/>
            <person name="Firek B.A."/>
            <person name="Baker R."/>
            <person name="Thomas B.C."/>
            <person name="Morowitz M.J."/>
            <person name="Banfield J.F."/>
        </authorList>
    </citation>
    <scope>NUCLEOTIDE SEQUENCE [LARGE SCALE GENOMIC DNA]</scope>
    <source>
        <strain evidence="2">S2_012_000_R2_81</strain>
    </source>
</reference>
<comment type="caution">
    <text evidence="2">The sequence shown here is derived from an EMBL/GenBank/DDBJ whole genome shotgun (WGS) entry which is preliminary data.</text>
</comment>
<feature type="signal peptide" evidence="1">
    <location>
        <begin position="1"/>
        <end position="30"/>
    </location>
</feature>
<organism evidence="2 3">
    <name type="scientific">Roseateles depolymerans</name>
    <dbReference type="NCBI Taxonomy" id="76731"/>
    <lineage>
        <taxon>Bacteria</taxon>
        <taxon>Pseudomonadati</taxon>
        <taxon>Pseudomonadota</taxon>
        <taxon>Betaproteobacteria</taxon>
        <taxon>Burkholderiales</taxon>
        <taxon>Sphaerotilaceae</taxon>
        <taxon>Roseateles</taxon>
    </lineage>
</organism>
<dbReference type="InterPro" id="IPR021253">
    <property type="entry name" value="ZrgA-like"/>
</dbReference>
<accession>A0A2W5DUU8</accession>
<sequence>MTRTTRVRPLRGTLLMLAGLALLGARPAAAHEGAHQHGVMHLDIAIQGRALTLQLEAPLDSLLGFERRPRNDAERQAVRSMLQTLRQGQALWQPDPAAGCRLLDVQLESPLLQPPQAAEPHEHLDLDADFSFQCERPDRLGALQQQLFEHFPRLQRLLVQLAGPNGQHRLELQRPDPRIVLRP</sequence>
<dbReference type="EMBL" id="QFOD01000004">
    <property type="protein sequence ID" value="PZP34433.1"/>
    <property type="molecule type" value="Genomic_DNA"/>
</dbReference>
<evidence type="ECO:0000313" key="2">
    <source>
        <dbReference type="EMBL" id="PZP34433.1"/>
    </source>
</evidence>
<name>A0A2W5DUU8_9BURK</name>
<dbReference type="AlphaFoldDB" id="A0A2W5DUU8"/>
<evidence type="ECO:0000256" key="1">
    <source>
        <dbReference type="SAM" id="SignalP"/>
    </source>
</evidence>
<keyword evidence="1" id="KW-0732">Signal</keyword>
<evidence type="ECO:0000313" key="3">
    <source>
        <dbReference type="Proteomes" id="UP000249633"/>
    </source>
</evidence>
<gene>
    <name evidence="2" type="ORF">DI603_05620</name>
</gene>
<protein>
    <submittedName>
        <fullName evidence="2">DUF2796 domain-containing protein</fullName>
    </submittedName>
</protein>
<proteinExistence type="predicted"/>